<dbReference type="EMBL" id="JBJQOH010000006">
    <property type="protein sequence ID" value="KAL3685900.1"/>
    <property type="molecule type" value="Genomic_DNA"/>
</dbReference>
<feature type="transmembrane region" description="Helical" evidence="6">
    <location>
        <begin position="181"/>
        <end position="201"/>
    </location>
</feature>
<dbReference type="AlphaFoldDB" id="A0ABD3H6D5"/>
<evidence type="ECO:0000256" key="1">
    <source>
        <dbReference type="ARBA" id="ARBA00004141"/>
    </source>
</evidence>
<dbReference type="NCBIfam" id="TIGR00800">
    <property type="entry name" value="ncs1"/>
    <property type="match status" value="1"/>
</dbReference>
<dbReference type="Gene3D" id="1.10.4160.10">
    <property type="entry name" value="Hydantoin permease"/>
    <property type="match status" value="1"/>
</dbReference>
<accession>A0ABD3H6D5</accession>
<dbReference type="Proteomes" id="UP001633002">
    <property type="component" value="Unassembled WGS sequence"/>
</dbReference>
<protein>
    <submittedName>
        <fullName evidence="7">Uncharacterized protein</fullName>
    </submittedName>
</protein>
<feature type="transmembrane region" description="Helical" evidence="6">
    <location>
        <begin position="543"/>
        <end position="564"/>
    </location>
</feature>
<feature type="transmembrane region" description="Helical" evidence="6">
    <location>
        <begin position="276"/>
        <end position="294"/>
    </location>
</feature>
<reference evidence="7 8" key="1">
    <citation type="submission" date="2024-09" db="EMBL/GenBank/DDBJ databases">
        <title>Chromosome-scale assembly of Riccia sorocarpa.</title>
        <authorList>
            <person name="Paukszto L."/>
        </authorList>
    </citation>
    <scope>NUCLEOTIDE SEQUENCE [LARGE SCALE GENOMIC DNA]</scope>
    <source>
        <strain evidence="7">LP-2024</strain>
        <tissue evidence="7">Aerial parts of the thallus</tissue>
    </source>
</reference>
<dbReference type="PANTHER" id="PTHR30618">
    <property type="entry name" value="NCS1 FAMILY PURINE/PYRIMIDINE TRANSPORTER"/>
    <property type="match status" value="1"/>
</dbReference>
<keyword evidence="5 6" id="KW-0472">Membrane</keyword>
<feature type="transmembrane region" description="Helical" evidence="6">
    <location>
        <begin position="347"/>
        <end position="369"/>
    </location>
</feature>
<feature type="transmembrane region" description="Helical" evidence="6">
    <location>
        <begin position="435"/>
        <end position="462"/>
    </location>
</feature>
<proteinExistence type="inferred from homology"/>
<evidence type="ECO:0000256" key="3">
    <source>
        <dbReference type="ARBA" id="ARBA00022692"/>
    </source>
</evidence>
<sequence>MPGVILHPTLAACHLPSPLRWRISSSYPPEKAKRNSNPSSCSRILVTSPTWAHSENFKLRRMSEERRLLLESNDQNGGLSTNFGIRKHFTCRAYDSAFDSSNGTLDSSQPSGGLLEALLEPIDPRLPKNPDKSLINEDFSPSLPEQRTFSVWDLASLWVGLVVGIPTYYMAGSLVEMGMAWWQGILTVLAGNLIVLVPMVLSGHGGTKYGLPFPVLSRAAFGIRGANVPSLLRALVGCGWFGIQTWIGGQAIFQLLNALLQNPIQTSVIPFLGTSFPEFVCFLVFWFMQVGIIWNGIESIREMEKYCAPVLIGLSASLLAWAVYRAGGFGPMLSTPSQFVPGGPKEGQFWAAFFPALTANVGFWATLSLNIPDFTRYARSQKDQLVGQALGLPLVMAAFTFVGLAVTSATVVVFGRAISDPIEVLSLIGSVIPTLLSLVGVILATITTNIAANVVAPANALVNLNPSFFSFRKAGLITATLSILLAPWRLIQSTQGFIYTWLIGYSALLGPVGGIVITDYFVIRKRRLDVTDLFSRSHQGKYWYTQGFNLRALAAFVLGVLPNIPGFLLSVGFIENIPRVYQVIYDNSWFVGFLLSSALYWVSTAMAKRSAVSCT</sequence>
<evidence type="ECO:0000256" key="2">
    <source>
        <dbReference type="ARBA" id="ARBA00008974"/>
    </source>
</evidence>
<comment type="similarity">
    <text evidence="2">Belongs to the purine-cytosine permease (2.A.39) family.</text>
</comment>
<dbReference type="InterPro" id="IPR012681">
    <property type="entry name" value="NCS1"/>
</dbReference>
<comment type="caution">
    <text evidence="7">The sequence shown here is derived from an EMBL/GenBank/DDBJ whole genome shotgun (WGS) entry which is preliminary data.</text>
</comment>
<feature type="transmembrane region" description="Helical" evidence="6">
    <location>
        <begin position="234"/>
        <end position="256"/>
    </location>
</feature>
<dbReference type="InterPro" id="IPR045225">
    <property type="entry name" value="Uracil/uridine/allantoin_perm"/>
</dbReference>
<comment type="subcellular location">
    <subcellularLocation>
        <location evidence="1">Membrane</location>
        <topology evidence="1">Multi-pass membrane protein</topology>
    </subcellularLocation>
</comment>
<evidence type="ECO:0000256" key="6">
    <source>
        <dbReference type="SAM" id="Phobius"/>
    </source>
</evidence>
<feature type="transmembrane region" description="Helical" evidence="6">
    <location>
        <begin position="584"/>
        <end position="602"/>
    </location>
</feature>
<dbReference type="GO" id="GO:0016020">
    <property type="term" value="C:membrane"/>
    <property type="evidence" value="ECO:0007669"/>
    <property type="project" value="UniProtKB-SubCell"/>
</dbReference>
<feature type="transmembrane region" description="Helical" evidence="6">
    <location>
        <begin position="497"/>
        <end position="522"/>
    </location>
</feature>
<keyword evidence="4 6" id="KW-1133">Transmembrane helix</keyword>
<name>A0ABD3H6D5_9MARC</name>
<feature type="transmembrane region" description="Helical" evidence="6">
    <location>
        <begin position="474"/>
        <end position="491"/>
    </location>
</feature>
<dbReference type="PANTHER" id="PTHR30618:SF0">
    <property type="entry name" value="PURINE-URACIL PERMEASE NCS1"/>
    <property type="match status" value="1"/>
</dbReference>
<evidence type="ECO:0000313" key="8">
    <source>
        <dbReference type="Proteomes" id="UP001633002"/>
    </source>
</evidence>
<gene>
    <name evidence="7" type="ORF">R1sor_003922</name>
</gene>
<dbReference type="FunFam" id="1.10.4160.10:FF:000001">
    <property type="entry name" value="Uracil permease, putative"/>
    <property type="match status" value="1"/>
</dbReference>
<keyword evidence="3 6" id="KW-0812">Transmembrane</keyword>
<dbReference type="GO" id="GO:0022857">
    <property type="term" value="F:transmembrane transporter activity"/>
    <property type="evidence" value="ECO:0007669"/>
    <property type="project" value="UniProtKB-ARBA"/>
</dbReference>
<feature type="transmembrane region" description="Helical" evidence="6">
    <location>
        <begin position="390"/>
        <end position="415"/>
    </location>
</feature>
<evidence type="ECO:0000256" key="4">
    <source>
        <dbReference type="ARBA" id="ARBA00022989"/>
    </source>
</evidence>
<organism evidence="7 8">
    <name type="scientific">Riccia sorocarpa</name>
    <dbReference type="NCBI Taxonomy" id="122646"/>
    <lineage>
        <taxon>Eukaryota</taxon>
        <taxon>Viridiplantae</taxon>
        <taxon>Streptophyta</taxon>
        <taxon>Embryophyta</taxon>
        <taxon>Marchantiophyta</taxon>
        <taxon>Marchantiopsida</taxon>
        <taxon>Marchantiidae</taxon>
        <taxon>Marchantiales</taxon>
        <taxon>Ricciaceae</taxon>
        <taxon>Riccia</taxon>
    </lineage>
</organism>
<dbReference type="InterPro" id="IPR001248">
    <property type="entry name" value="Pur-cyt_permease"/>
</dbReference>
<dbReference type="Pfam" id="PF02133">
    <property type="entry name" value="Transp_cyt_pur"/>
    <property type="match status" value="1"/>
</dbReference>
<keyword evidence="8" id="KW-1185">Reference proteome</keyword>
<evidence type="ECO:0000256" key="5">
    <source>
        <dbReference type="ARBA" id="ARBA00023136"/>
    </source>
</evidence>
<dbReference type="CDD" id="cd11485">
    <property type="entry name" value="SLC-NCS1sbd_YbbW-like"/>
    <property type="match status" value="1"/>
</dbReference>
<feature type="transmembrane region" description="Helical" evidence="6">
    <location>
        <begin position="306"/>
        <end position="327"/>
    </location>
</feature>
<evidence type="ECO:0000313" key="7">
    <source>
        <dbReference type="EMBL" id="KAL3685900.1"/>
    </source>
</evidence>